<sequence>MPESNMKNLAGTIIGHSLALKRNDKVFIDVVGESGPFVKQLFSQLLLAGTSPYIRQLSIDHLKLLIENNDENQWKHWYDIESAFYLDVDAYIGIRSENNLFEFSDIPGVFYERYRKHFLLPLQHRMAELNKWLILKSPGNGLAQIAQMSLEKYSTIFYRSCNLDYRKLALKTKPLQERLGQTDRVRIVSPGTDLSFSVKNIANYFCDGKYNLPDGELFTAPIVDSVEGRIRFNVPTSFMGMQFNDVCLEFSHGIVTRFQCDKKEQFKKIISTDEGASRAGEFGIGLNPYILRPMNQLLFDEKMSGSIHIALGQAYGMAYNGNESAIHWDFVLHQSSEFGGGELYFDDVLIRKDGKFILPDLAPLNTK</sequence>
<dbReference type="Proteomes" id="UP001596113">
    <property type="component" value="Unassembled WGS sequence"/>
</dbReference>
<dbReference type="InterPro" id="IPR052170">
    <property type="entry name" value="M29_Exopeptidase"/>
</dbReference>
<evidence type="ECO:0000256" key="8">
    <source>
        <dbReference type="ARBA" id="ARBA00022801"/>
    </source>
</evidence>
<dbReference type="SUPFAM" id="SSF144052">
    <property type="entry name" value="Thermophilic metalloprotease-like"/>
    <property type="match status" value="1"/>
</dbReference>
<evidence type="ECO:0000313" key="11">
    <source>
        <dbReference type="Proteomes" id="UP001596113"/>
    </source>
</evidence>
<protein>
    <submittedName>
        <fullName evidence="10">Aminopeptidase</fullName>
    </submittedName>
</protein>
<dbReference type="RefSeq" id="WP_378139887.1">
    <property type="nucleotide sequence ID" value="NZ_JBHSMI010000067.1"/>
</dbReference>
<evidence type="ECO:0000256" key="5">
    <source>
        <dbReference type="ARBA" id="ARBA00022438"/>
    </source>
</evidence>
<reference evidence="11" key="1">
    <citation type="journal article" date="2019" name="Int. J. Syst. Evol. Microbiol.">
        <title>The Global Catalogue of Microorganisms (GCM) 10K type strain sequencing project: providing services to taxonomists for standard genome sequencing and annotation.</title>
        <authorList>
            <consortium name="The Broad Institute Genomics Platform"/>
            <consortium name="The Broad Institute Genome Sequencing Center for Infectious Disease"/>
            <person name="Wu L."/>
            <person name="Ma J."/>
        </authorList>
    </citation>
    <scope>NUCLEOTIDE SEQUENCE [LARGE SCALE GENOMIC DNA]</scope>
    <source>
        <strain evidence="11">CGMCC 1.18575</strain>
    </source>
</reference>
<name>A0ABW0I1Z0_9BACL</name>
<evidence type="ECO:0000256" key="7">
    <source>
        <dbReference type="ARBA" id="ARBA00022723"/>
    </source>
</evidence>
<accession>A0ABW0I1Z0</accession>
<evidence type="ECO:0000313" key="10">
    <source>
        <dbReference type="EMBL" id="MFC5407324.1"/>
    </source>
</evidence>
<dbReference type="PANTHER" id="PTHR34448:SF1">
    <property type="entry name" value="BLL6088 PROTEIN"/>
    <property type="match status" value="1"/>
</dbReference>
<dbReference type="InterPro" id="IPR035097">
    <property type="entry name" value="M29_N-terminal"/>
</dbReference>
<dbReference type="PRINTS" id="PR00919">
    <property type="entry name" value="THERMOPTASE"/>
</dbReference>
<evidence type="ECO:0000256" key="3">
    <source>
        <dbReference type="ARBA" id="ARBA00001947"/>
    </source>
</evidence>
<evidence type="ECO:0000256" key="9">
    <source>
        <dbReference type="ARBA" id="ARBA00023049"/>
    </source>
</evidence>
<keyword evidence="9" id="KW-0482">Metalloprotease</keyword>
<dbReference type="Gene3D" id="3.40.1830.10">
    <property type="entry name" value="Thermophilic metalloprotease (M29)"/>
    <property type="match status" value="1"/>
</dbReference>
<keyword evidence="11" id="KW-1185">Reference proteome</keyword>
<dbReference type="InterPro" id="IPR000787">
    <property type="entry name" value="Peptidase_M29"/>
</dbReference>
<comment type="cofactor">
    <cofactor evidence="1">
        <name>Co(2+)</name>
        <dbReference type="ChEBI" id="CHEBI:48828"/>
    </cofactor>
</comment>
<evidence type="ECO:0000256" key="1">
    <source>
        <dbReference type="ARBA" id="ARBA00001941"/>
    </source>
</evidence>
<comment type="caution">
    <text evidence="10">The sequence shown here is derived from an EMBL/GenBank/DDBJ whole genome shotgun (WGS) entry which is preliminary data.</text>
</comment>
<comment type="cofactor">
    <cofactor evidence="3">
        <name>Zn(2+)</name>
        <dbReference type="ChEBI" id="CHEBI:29105"/>
    </cofactor>
</comment>
<keyword evidence="8" id="KW-0378">Hydrolase</keyword>
<dbReference type="GO" id="GO:0004177">
    <property type="term" value="F:aminopeptidase activity"/>
    <property type="evidence" value="ECO:0007669"/>
    <property type="project" value="UniProtKB-KW"/>
</dbReference>
<organism evidence="10 11">
    <name type="scientific">Cohnella soli</name>
    <dbReference type="NCBI Taxonomy" id="425005"/>
    <lineage>
        <taxon>Bacteria</taxon>
        <taxon>Bacillati</taxon>
        <taxon>Bacillota</taxon>
        <taxon>Bacilli</taxon>
        <taxon>Bacillales</taxon>
        <taxon>Paenibacillaceae</taxon>
        <taxon>Cohnella</taxon>
    </lineage>
</organism>
<keyword evidence="6" id="KW-0645">Protease</keyword>
<keyword evidence="7" id="KW-0479">Metal-binding</keyword>
<evidence type="ECO:0000256" key="2">
    <source>
        <dbReference type="ARBA" id="ARBA00001946"/>
    </source>
</evidence>
<evidence type="ECO:0000256" key="6">
    <source>
        <dbReference type="ARBA" id="ARBA00022670"/>
    </source>
</evidence>
<evidence type="ECO:0000256" key="4">
    <source>
        <dbReference type="ARBA" id="ARBA00008236"/>
    </source>
</evidence>
<dbReference type="EMBL" id="JBHSMI010000067">
    <property type="protein sequence ID" value="MFC5407324.1"/>
    <property type="molecule type" value="Genomic_DNA"/>
</dbReference>
<proteinExistence type="inferred from homology"/>
<dbReference type="PANTHER" id="PTHR34448">
    <property type="entry name" value="AMINOPEPTIDASE"/>
    <property type="match status" value="1"/>
</dbReference>
<comment type="cofactor">
    <cofactor evidence="2">
        <name>Mg(2+)</name>
        <dbReference type="ChEBI" id="CHEBI:18420"/>
    </cofactor>
</comment>
<keyword evidence="5 10" id="KW-0031">Aminopeptidase</keyword>
<gene>
    <name evidence="10" type="ORF">ACFPOF_31730</name>
</gene>
<comment type="similarity">
    <text evidence="4">Belongs to the peptidase M29 family.</text>
</comment>
<dbReference type="Pfam" id="PF02073">
    <property type="entry name" value="Peptidase_M29"/>
    <property type="match status" value="1"/>
</dbReference>